<dbReference type="EMBL" id="AWSC01000084">
    <property type="protein sequence ID" value="ERH14209.1"/>
    <property type="molecule type" value="Genomic_DNA"/>
</dbReference>
<evidence type="ECO:0000313" key="1">
    <source>
        <dbReference type="EMBL" id="ERH14209.1"/>
    </source>
</evidence>
<sequence length="41" mass="4623">MSPRLRALTRPISRFPRSRGDEPGITELLEKNGLFSPLTRG</sequence>
<comment type="caution">
    <text evidence="1">The sequence shown here is derived from an EMBL/GenBank/DDBJ whole genome shotgun (WGS) entry which is preliminary data.</text>
</comment>
<dbReference type="Proteomes" id="UP000016481">
    <property type="component" value="Unassembled WGS sequence"/>
</dbReference>
<reference evidence="1 2" key="1">
    <citation type="submission" date="2013-08" db="EMBL/GenBank/DDBJ databases">
        <authorList>
            <person name="Weinstock G."/>
            <person name="Sodergren E."/>
            <person name="Wylie T."/>
            <person name="Fulton L."/>
            <person name="Fulton R."/>
            <person name="Fronick C."/>
            <person name="O'Laughlin M."/>
            <person name="Godfrey J."/>
            <person name="Miner T."/>
            <person name="Herter B."/>
            <person name="Appelbaum E."/>
            <person name="Cordes M."/>
            <person name="Lek S."/>
            <person name="Wollam A."/>
            <person name="Pepin K.H."/>
            <person name="Palsikar V.B."/>
            <person name="Mitreva M."/>
            <person name="Wilson R.K."/>
        </authorList>
    </citation>
    <scope>NUCLEOTIDE SEQUENCE [LARGE SCALE GENOMIC DNA]</scope>
    <source>
        <strain evidence="1 2">F0530</strain>
    </source>
</reference>
<evidence type="ECO:0000313" key="2">
    <source>
        <dbReference type="Proteomes" id="UP000016481"/>
    </source>
</evidence>
<dbReference type="AlphaFoldDB" id="U1PVN5"/>
<accession>U1PVN5</accession>
<proteinExistence type="predicted"/>
<gene>
    <name evidence="1" type="ORF">HMPREF1978_01878</name>
</gene>
<dbReference type="HOGENOM" id="CLU_207303_2_0_11"/>
<organism evidence="1 2">
    <name type="scientific">Actinomyces graevenitzii F0530</name>
    <dbReference type="NCBI Taxonomy" id="1321817"/>
    <lineage>
        <taxon>Bacteria</taxon>
        <taxon>Bacillati</taxon>
        <taxon>Actinomycetota</taxon>
        <taxon>Actinomycetes</taxon>
        <taxon>Actinomycetales</taxon>
        <taxon>Actinomycetaceae</taxon>
        <taxon>Actinomyces</taxon>
    </lineage>
</organism>
<name>U1PVN5_9ACTO</name>
<protein>
    <submittedName>
        <fullName evidence="1">Uncharacterized protein</fullName>
    </submittedName>
</protein>